<dbReference type="EMBL" id="MN032614">
    <property type="protein sequence ID" value="QDJ96835.1"/>
    <property type="molecule type" value="Genomic_DNA"/>
</dbReference>
<gene>
    <name evidence="1" type="ORF">PS1_0076</name>
</gene>
<dbReference type="Proteomes" id="UP000317703">
    <property type="component" value="Segment"/>
</dbReference>
<evidence type="ECO:0000313" key="1">
    <source>
        <dbReference type="EMBL" id="QDJ96835.1"/>
    </source>
</evidence>
<evidence type="ECO:0000313" key="2">
    <source>
        <dbReference type="Proteomes" id="UP000317703"/>
    </source>
</evidence>
<organism evidence="1 2">
    <name type="scientific">Aeromonas phage PS1</name>
    <dbReference type="NCBI Taxonomy" id="2591406"/>
    <lineage>
        <taxon>Viruses</taxon>
        <taxon>Duplodnaviria</taxon>
        <taxon>Heunggongvirae</taxon>
        <taxon>Uroviricota</taxon>
        <taxon>Caudoviricetes</taxon>
        <taxon>Chimalliviridae</taxon>
        <taxon>Ferozepurvirus</taxon>
        <taxon>Ferozepurvirus PS1</taxon>
    </lineage>
</organism>
<protein>
    <submittedName>
        <fullName evidence="1">Uncharacterized protein</fullName>
    </submittedName>
</protein>
<sequence>MSSAFDSILETIDPGDIDIINEIIEELQEQHELLFSDHVFQSICFSNLEFYKFSYELYSTSGRILFHVDED</sequence>
<keyword evidence="2" id="KW-1185">Reference proteome</keyword>
<accession>A0A514TUY4</accession>
<proteinExistence type="predicted"/>
<name>A0A514TUY4_9CAUD</name>
<reference evidence="1" key="1">
    <citation type="submission" date="2019-06" db="EMBL/GenBank/DDBJ databases">
        <title>Complete genome sequence of Aeromonas hydrophila bacteriophage PS1.</title>
        <authorList>
            <person name="Rai S."/>
            <person name="Tyagi A."/>
            <person name="Kumar N."/>
            <person name="Singh N."/>
        </authorList>
    </citation>
    <scope>NUCLEOTIDE SEQUENCE [LARGE SCALE GENOMIC DNA]</scope>
</reference>